<dbReference type="AlphaFoldDB" id="A0A4R6XCK7"/>
<dbReference type="InterPro" id="IPR045380">
    <property type="entry name" value="LD_TPept_scaffold_dom"/>
</dbReference>
<proteinExistence type="inferred from homology"/>
<accession>A0A4R6XCK7</accession>
<dbReference type="GO" id="GO:0016740">
    <property type="term" value="F:transferase activity"/>
    <property type="evidence" value="ECO:0007669"/>
    <property type="project" value="UniProtKB-KW"/>
</dbReference>
<feature type="domain" description="L,D-TPase catalytic" evidence="9">
    <location>
        <begin position="322"/>
        <end position="489"/>
    </location>
</feature>
<evidence type="ECO:0000256" key="1">
    <source>
        <dbReference type="ARBA" id="ARBA00004752"/>
    </source>
</evidence>
<dbReference type="Pfam" id="PF20142">
    <property type="entry name" value="Scaffold"/>
    <property type="match status" value="1"/>
</dbReference>
<dbReference type="Gene3D" id="2.40.440.10">
    <property type="entry name" value="L,D-transpeptidase catalytic domain-like"/>
    <property type="match status" value="1"/>
</dbReference>
<dbReference type="Pfam" id="PF03734">
    <property type="entry name" value="YkuD"/>
    <property type="match status" value="1"/>
</dbReference>
<evidence type="ECO:0000256" key="4">
    <source>
        <dbReference type="ARBA" id="ARBA00022960"/>
    </source>
</evidence>
<dbReference type="InterPro" id="IPR052905">
    <property type="entry name" value="LD-transpeptidase_YkuD-like"/>
</dbReference>
<evidence type="ECO:0000256" key="3">
    <source>
        <dbReference type="ARBA" id="ARBA00022679"/>
    </source>
</evidence>
<protein>
    <submittedName>
        <fullName evidence="11">Murein L,D-transpeptidase YcbB/YkuD</fullName>
    </submittedName>
</protein>
<evidence type="ECO:0000259" key="10">
    <source>
        <dbReference type="Pfam" id="PF20142"/>
    </source>
</evidence>
<organism evidence="11 12">
    <name type="scientific">Marinomonas communis</name>
    <dbReference type="NCBI Taxonomy" id="28254"/>
    <lineage>
        <taxon>Bacteria</taxon>
        <taxon>Pseudomonadati</taxon>
        <taxon>Pseudomonadota</taxon>
        <taxon>Gammaproteobacteria</taxon>
        <taxon>Oceanospirillales</taxon>
        <taxon>Oceanospirillaceae</taxon>
        <taxon>Marinomonas</taxon>
    </lineage>
</organism>
<dbReference type="GO" id="GO:0008360">
    <property type="term" value="P:regulation of cell shape"/>
    <property type="evidence" value="ECO:0007669"/>
    <property type="project" value="UniProtKB-KW"/>
</dbReference>
<keyword evidence="5" id="KW-0573">Peptidoglycan synthesis</keyword>
<sequence length="562" mass="64534">MNRTLQNFSVAVLTCAFLSGCASNSDRTATQSNFVTTPPSDAQIENSVTQQVSMMLEAFTPIAGQALPNKSVLDAYAFRDYEPIWVEKKQLNPAIYKLVDTLESARSHGLNPVHYHLETIKEYLSLKSATSQQLAELDVITTIALASFAHDLSIGRYEPQLIDPNWRLDAPSKDWQNLLFLDSPSDMVNYLPTLAPRQPDYQVLQNWLVFYQETAQKEGDIRVTPGIPLRLGDEGPRVAQLRARLVQLGDIRFSTRKTNEDLFDQPLKDALIRFQRRHQLDMDGAAGPQTIKSLNVSLETRAKQIAYNLERWRWLPSQIEDNRIWVDLTNYQADIHLNGQTENMKVVIGKPDRKTNVFYGKMTYMVANPTWRVPMRIARENLLPKIQQDPEYLAKNNYKVFSSWSIGAKQLNPSHIDWKKIEPENLRYRFEQQADEENALGAYKFMFPNKFDIYLHDTPAKHLFNRSERAYSSGCVRLEKPDSLANLLVSNSPRRQQQLQEARNSGQTKVISLEEPLPVYLVYFTVVPNANGMPEFRQDIYDRDSLMEEAMGYSPFPARNSF</sequence>
<dbReference type="GO" id="GO:0071555">
    <property type="term" value="P:cell wall organization"/>
    <property type="evidence" value="ECO:0007669"/>
    <property type="project" value="UniProtKB-KW"/>
</dbReference>
<dbReference type="GO" id="GO:0004180">
    <property type="term" value="F:carboxypeptidase activity"/>
    <property type="evidence" value="ECO:0007669"/>
    <property type="project" value="UniProtKB-ARBA"/>
</dbReference>
<evidence type="ECO:0000313" key="12">
    <source>
        <dbReference type="Proteomes" id="UP000295729"/>
    </source>
</evidence>
<keyword evidence="7" id="KW-0732">Signal</keyword>
<dbReference type="CDD" id="cd16913">
    <property type="entry name" value="YkuD_like"/>
    <property type="match status" value="1"/>
</dbReference>
<dbReference type="GO" id="GO:0009252">
    <property type="term" value="P:peptidoglycan biosynthetic process"/>
    <property type="evidence" value="ECO:0007669"/>
    <property type="project" value="UniProtKB-UniPathway"/>
</dbReference>
<evidence type="ECO:0000259" key="9">
    <source>
        <dbReference type="Pfam" id="PF03734"/>
    </source>
</evidence>
<comment type="pathway">
    <text evidence="1">Cell wall biogenesis; peptidoglycan biosynthesis.</text>
</comment>
<dbReference type="InterPro" id="IPR038063">
    <property type="entry name" value="Transpep_catalytic_dom"/>
</dbReference>
<dbReference type="Pfam" id="PF01471">
    <property type="entry name" value="PG_binding_1"/>
    <property type="match status" value="1"/>
</dbReference>
<dbReference type="InterPro" id="IPR036365">
    <property type="entry name" value="PGBD-like_sf"/>
</dbReference>
<keyword evidence="12" id="KW-1185">Reference proteome</keyword>
<dbReference type="EMBL" id="SNZA01000001">
    <property type="protein sequence ID" value="TDR15420.1"/>
    <property type="molecule type" value="Genomic_DNA"/>
</dbReference>
<dbReference type="SUPFAM" id="SSF141523">
    <property type="entry name" value="L,D-transpeptidase catalytic domain-like"/>
    <property type="match status" value="1"/>
</dbReference>
<keyword evidence="6" id="KW-0961">Cell wall biogenesis/degradation</keyword>
<feature type="signal peptide" evidence="7">
    <location>
        <begin position="1"/>
        <end position="24"/>
    </location>
</feature>
<dbReference type="Proteomes" id="UP000295729">
    <property type="component" value="Unassembled WGS sequence"/>
</dbReference>
<evidence type="ECO:0000256" key="5">
    <source>
        <dbReference type="ARBA" id="ARBA00022984"/>
    </source>
</evidence>
<dbReference type="PANTHER" id="PTHR41533:SF2">
    <property type="entry name" value="BLR7131 PROTEIN"/>
    <property type="match status" value="1"/>
</dbReference>
<dbReference type="PANTHER" id="PTHR41533">
    <property type="entry name" value="L,D-TRANSPEPTIDASE HI_1667-RELATED"/>
    <property type="match status" value="1"/>
</dbReference>
<gene>
    <name evidence="11" type="ORF">C8D85_0784</name>
</gene>
<evidence type="ECO:0000313" key="11">
    <source>
        <dbReference type="EMBL" id="TDR15420.1"/>
    </source>
</evidence>
<evidence type="ECO:0000256" key="2">
    <source>
        <dbReference type="ARBA" id="ARBA00005992"/>
    </source>
</evidence>
<dbReference type="InterPro" id="IPR002477">
    <property type="entry name" value="Peptidoglycan-bd-like"/>
</dbReference>
<feature type="domain" description="L,D-transpeptidase scaffold" evidence="10">
    <location>
        <begin position="71"/>
        <end position="208"/>
    </location>
</feature>
<dbReference type="UniPathway" id="UPA00219"/>
<dbReference type="SUPFAM" id="SSF47090">
    <property type="entry name" value="PGBD-like"/>
    <property type="match status" value="1"/>
</dbReference>
<keyword evidence="3" id="KW-0808">Transferase</keyword>
<name>A0A4R6XCK7_9GAMM</name>
<dbReference type="RefSeq" id="WP_133560035.1">
    <property type="nucleotide sequence ID" value="NZ_SNZA01000001.1"/>
</dbReference>
<feature type="domain" description="Peptidoglycan binding-like" evidence="8">
    <location>
        <begin position="235"/>
        <end position="294"/>
    </location>
</feature>
<dbReference type="Gene3D" id="1.10.101.10">
    <property type="entry name" value="PGBD-like superfamily/PGBD"/>
    <property type="match status" value="1"/>
</dbReference>
<reference evidence="11 12" key="1">
    <citation type="submission" date="2019-03" db="EMBL/GenBank/DDBJ databases">
        <title>Genomic Encyclopedia of Type Strains, Phase IV (KMG-IV): sequencing the most valuable type-strain genomes for metagenomic binning, comparative biology and taxonomic classification.</title>
        <authorList>
            <person name="Goeker M."/>
        </authorList>
    </citation>
    <scope>NUCLEOTIDE SEQUENCE [LARGE SCALE GENOMIC DNA]</scope>
    <source>
        <strain evidence="11 12">DSM 5604</strain>
    </source>
</reference>
<comment type="similarity">
    <text evidence="2">Belongs to the YkuD family.</text>
</comment>
<evidence type="ECO:0000256" key="6">
    <source>
        <dbReference type="ARBA" id="ARBA00023316"/>
    </source>
</evidence>
<dbReference type="InterPro" id="IPR005490">
    <property type="entry name" value="LD_TPept_cat_dom"/>
</dbReference>
<keyword evidence="4" id="KW-0133">Cell shape</keyword>
<dbReference type="OrthoDB" id="9778545at2"/>
<dbReference type="PROSITE" id="PS51257">
    <property type="entry name" value="PROKAR_LIPOPROTEIN"/>
    <property type="match status" value="1"/>
</dbReference>
<evidence type="ECO:0000259" key="8">
    <source>
        <dbReference type="Pfam" id="PF01471"/>
    </source>
</evidence>
<feature type="chain" id="PRO_5020180831" evidence="7">
    <location>
        <begin position="25"/>
        <end position="562"/>
    </location>
</feature>
<dbReference type="InterPro" id="IPR036366">
    <property type="entry name" value="PGBDSf"/>
</dbReference>
<comment type="caution">
    <text evidence="11">The sequence shown here is derived from an EMBL/GenBank/DDBJ whole genome shotgun (WGS) entry which is preliminary data.</text>
</comment>
<evidence type="ECO:0000256" key="7">
    <source>
        <dbReference type="SAM" id="SignalP"/>
    </source>
</evidence>